<evidence type="ECO:0000313" key="1">
    <source>
        <dbReference type="EMBL" id="VEU41160.1"/>
    </source>
</evidence>
<gene>
    <name evidence="1" type="ORF">PSNMU_V1.4_AUG-EV-PASAV3_0081270</name>
</gene>
<evidence type="ECO:0000313" key="2">
    <source>
        <dbReference type="Proteomes" id="UP000291116"/>
    </source>
</evidence>
<reference evidence="1 2" key="1">
    <citation type="submission" date="2019-01" db="EMBL/GenBank/DDBJ databases">
        <authorList>
            <person name="Ferrante I. M."/>
        </authorList>
    </citation>
    <scope>NUCLEOTIDE SEQUENCE [LARGE SCALE GENOMIC DNA]</scope>
    <source>
        <strain evidence="1 2">B856</strain>
    </source>
</reference>
<dbReference type="OrthoDB" id="43171at2759"/>
<keyword evidence="2" id="KW-1185">Reference proteome</keyword>
<organism evidence="1 2">
    <name type="scientific">Pseudo-nitzschia multistriata</name>
    <dbReference type="NCBI Taxonomy" id="183589"/>
    <lineage>
        <taxon>Eukaryota</taxon>
        <taxon>Sar</taxon>
        <taxon>Stramenopiles</taxon>
        <taxon>Ochrophyta</taxon>
        <taxon>Bacillariophyta</taxon>
        <taxon>Bacillariophyceae</taxon>
        <taxon>Bacillariophycidae</taxon>
        <taxon>Bacillariales</taxon>
        <taxon>Bacillariaceae</taxon>
        <taxon>Pseudo-nitzschia</taxon>
    </lineage>
</organism>
<accession>A0A448ZGJ6</accession>
<dbReference type="EMBL" id="CAACVS010000335">
    <property type="protein sequence ID" value="VEU41160.1"/>
    <property type="molecule type" value="Genomic_DNA"/>
</dbReference>
<sequence>MTSFLPMEIKSSVDEASDAKRRRLLGRYRYHFGVLALALFLLLFVTSSSTTKKSNAVCQQQCSARRDQRYQHFKGKDILNPRDLLKLVSDQKDSLIEQLKVDYGEEHFTNIFMNKDGTPRPFVPVGDDSSELLKRKLMIKVLSAMKNLRQTESSFHGCDCIHGDVGIASPPAGVETKQASGDNNATSTFDSSFEKYVWATGGHSASAAHGNLYNESYTAFMERDLKDVFGSIGIDFYGRNYAMGGTGSAMEVSMCWTEIFGADVDFFSWDYGMTDAGEPYRLMHYAYRGSVSPGRPAFMGIRVNLDRYEQDKLIKHLAESGIPVHIEDNPSFSKMRKGIPDSFGLDQAALTAMPEYVRNFRCQDMYEKGEPYCETEKYTKELCEDRRGKAPWHPGIKTHAMVGHALSLFLIENLQSALKELIKNQPESVEILLSRLKQEEENLFDTKISRASFEDYAKKLFYARDKENIESVDPTIFYTGNSMCHTARTPAETRYLGYLTNTDKVGGPAPIGSETYDVGVEDVDVPLDTEEMVLTWQQDEKRQADCPVAVSIDYKDSFMSQGGNWNTLVFPNDAERAAYGYDPQQQVKGYVLVAFRTCDWDRCEEKFVGHKEFDAEGTSWEMKVNGVAVEKLVDVGHKVHLLKGTNGFVFKPTENNDYKFEIKVNIPGKYVKVSSFIVV</sequence>
<dbReference type="AlphaFoldDB" id="A0A448ZGJ6"/>
<name>A0A448ZGJ6_9STRA</name>
<dbReference type="Proteomes" id="UP000291116">
    <property type="component" value="Unassembled WGS sequence"/>
</dbReference>
<proteinExistence type="predicted"/>
<protein>
    <submittedName>
        <fullName evidence="1">Uncharacterized protein</fullName>
    </submittedName>
</protein>